<evidence type="ECO:0000313" key="6">
    <source>
        <dbReference type="EMBL" id="MBK7954499.1"/>
    </source>
</evidence>
<organism evidence="6 7">
    <name type="scientific">Candidatus Accumulibacter affinis</name>
    <dbReference type="NCBI Taxonomy" id="2954384"/>
    <lineage>
        <taxon>Bacteria</taxon>
        <taxon>Pseudomonadati</taxon>
        <taxon>Pseudomonadota</taxon>
        <taxon>Betaproteobacteria</taxon>
        <taxon>Candidatus Accumulibacter</taxon>
    </lineage>
</organism>
<dbReference type="AlphaFoldDB" id="A0A935TAQ1"/>
<dbReference type="InterPro" id="IPR050498">
    <property type="entry name" value="Ycf3"/>
</dbReference>
<dbReference type="Pfam" id="PF13432">
    <property type="entry name" value="TPR_16"/>
    <property type="match status" value="2"/>
</dbReference>
<comment type="caution">
    <text evidence="6">The sequence shown here is derived from an EMBL/GenBank/DDBJ whole genome shotgun (WGS) entry which is preliminary data.</text>
</comment>
<gene>
    <name evidence="6" type="primary">pilW</name>
    <name evidence="6" type="ORF">IPK02_11370</name>
</gene>
<dbReference type="InterPro" id="IPR019734">
    <property type="entry name" value="TPR_rpt"/>
</dbReference>
<sequence>MTPTLRALLASLCLAACSSGGVAPSSTQKPPEESSDSRNPTKPRDARTRAKLHTELGSLYLHGGNLAVALEELTIAISIDPDYAKAYATRGLAGFHVHEIPFADQDFRRALSLDANDPEINNNYGWFLCQIGRGKEAIDFFQRAIKNPLYATPEKAYLNAGACYAKLGDLATAEDYVQHSLRIVQNNPPALLQLASINYRRGHLEQARQELSDLLRNQEPSAEALWLGVRVERRLGDRVAEAKYASQLRRKFPLSPEAQELLQNNFE</sequence>
<dbReference type="Pfam" id="PF13181">
    <property type="entry name" value="TPR_8"/>
    <property type="match status" value="1"/>
</dbReference>
<accession>A0A935TAQ1</accession>
<reference evidence="6 7" key="1">
    <citation type="submission" date="2020-10" db="EMBL/GenBank/DDBJ databases">
        <title>Connecting structure to function with the recovery of over 1000 high-quality activated sludge metagenome-assembled genomes encoding full-length rRNA genes using long-read sequencing.</title>
        <authorList>
            <person name="Singleton C.M."/>
            <person name="Petriglieri F."/>
            <person name="Kristensen J.M."/>
            <person name="Kirkegaard R.H."/>
            <person name="Michaelsen T.Y."/>
            <person name="Andersen M.H."/>
            <person name="Karst S.M."/>
            <person name="Dueholm M.S."/>
            <person name="Nielsen P.H."/>
            <person name="Albertsen M."/>
        </authorList>
    </citation>
    <scope>NUCLEOTIDE SEQUENCE [LARGE SCALE GENOMIC DNA]</scope>
    <source>
        <strain evidence="6">Fred_18-Q3-R57-64_BAT3C.720</strain>
    </source>
</reference>
<keyword evidence="2 3" id="KW-0802">TPR repeat</keyword>
<feature type="region of interest" description="Disordered" evidence="4">
    <location>
        <begin position="21"/>
        <end position="47"/>
    </location>
</feature>
<dbReference type="NCBIfam" id="TIGR02521">
    <property type="entry name" value="type_IV_pilW"/>
    <property type="match status" value="1"/>
</dbReference>
<evidence type="ECO:0000256" key="2">
    <source>
        <dbReference type="ARBA" id="ARBA00022803"/>
    </source>
</evidence>
<evidence type="ECO:0000313" key="7">
    <source>
        <dbReference type="Proteomes" id="UP000706151"/>
    </source>
</evidence>
<evidence type="ECO:0000256" key="5">
    <source>
        <dbReference type="SAM" id="SignalP"/>
    </source>
</evidence>
<keyword evidence="5" id="KW-0732">Signal</keyword>
<feature type="chain" id="PRO_5036773331" evidence="5">
    <location>
        <begin position="24"/>
        <end position="267"/>
    </location>
</feature>
<dbReference type="Gene3D" id="1.25.40.10">
    <property type="entry name" value="Tetratricopeptide repeat domain"/>
    <property type="match status" value="1"/>
</dbReference>
<dbReference type="PANTHER" id="PTHR44858">
    <property type="entry name" value="TETRATRICOPEPTIDE REPEAT PROTEIN 6"/>
    <property type="match status" value="1"/>
</dbReference>
<feature type="signal peptide" evidence="5">
    <location>
        <begin position="1"/>
        <end position="23"/>
    </location>
</feature>
<dbReference type="Proteomes" id="UP000706151">
    <property type="component" value="Unassembled WGS sequence"/>
</dbReference>
<name>A0A935TAQ1_9PROT</name>
<evidence type="ECO:0000256" key="3">
    <source>
        <dbReference type="PROSITE-ProRule" id="PRU00339"/>
    </source>
</evidence>
<dbReference type="SUPFAM" id="SSF48452">
    <property type="entry name" value="TPR-like"/>
    <property type="match status" value="1"/>
</dbReference>
<dbReference type="SMART" id="SM00028">
    <property type="entry name" value="TPR"/>
    <property type="match status" value="4"/>
</dbReference>
<dbReference type="InterPro" id="IPR011990">
    <property type="entry name" value="TPR-like_helical_dom_sf"/>
</dbReference>
<protein>
    <submittedName>
        <fullName evidence="6">Type IV pilus biogenesis/stability protein PilW</fullName>
    </submittedName>
</protein>
<feature type="repeat" description="TPR" evidence="3">
    <location>
        <begin position="154"/>
        <end position="187"/>
    </location>
</feature>
<dbReference type="PANTHER" id="PTHR44858:SF1">
    <property type="entry name" value="UDP-N-ACETYLGLUCOSAMINE--PEPTIDE N-ACETYLGLUCOSAMINYLTRANSFERASE SPINDLY-RELATED"/>
    <property type="match status" value="1"/>
</dbReference>
<evidence type="ECO:0000256" key="4">
    <source>
        <dbReference type="SAM" id="MobiDB-lite"/>
    </source>
</evidence>
<evidence type="ECO:0000256" key="1">
    <source>
        <dbReference type="ARBA" id="ARBA00022737"/>
    </source>
</evidence>
<feature type="repeat" description="TPR" evidence="3">
    <location>
        <begin position="50"/>
        <end position="83"/>
    </location>
</feature>
<dbReference type="InterPro" id="IPR013360">
    <property type="entry name" value="Pilus_4_PilW"/>
</dbReference>
<dbReference type="PROSITE" id="PS50005">
    <property type="entry name" value="TPR"/>
    <property type="match status" value="3"/>
</dbReference>
<keyword evidence="1" id="KW-0677">Repeat</keyword>
<dbReference type="EMBL" id="JADJOT010000009">
    <property type="protein sequence ID" value="MBK7954499.1"/>
    <property type="molecule type" value="Genomic_DNA"/>
</dbReference>
<feature type="repeat" description="TPR" evidence="3">
    <location>
        <begin position="84"/>
        <end position="117"/>
    </location>
</feature>
<proteinExistence type="predicted"/>